<evidence type="ECO:0000313" key="9">
    <source>
        <dbReference type="EMBL" id="MFC4351659.1"/>
    </source>
</evidence>
<dbReference type="EMBL" id="JBHSCW010000003">
    <property type="protein sequence ID" value="MFC4351659.1"/>
    <property type="molecule type" value="Genomic_DNA"/>
</dbReference>
<dbReference type="InterPro" id="IPR001608">
    <property type="entry name" value="Ala_racemase_N"/>
</dbReference>
<keyword evidence="5 7" id="KW-0663">Pyridoxal phosphate</keyword>
<comment type="caution">
    <text evidence="9">The sequence shown here is derived from an EMBL/GenBank/DDBJ whole genome shotgun (WGS) entry which is preliminary data.</text>
</comment>
<dbReference type="Pfam" id="PF00842">
    <property type="entry name" value="Ala_racemase_C"/>
    <property type="match status" value="1"/>
</dbReference>
<proteinExistence type="inferred from homology"/>
<dbReference type="InterPro" id="IPR011079">
    <property type="entry name" value="Ala_racemase_C"/>
</dbReference>
<evidence type="ECO:0000256" key="4">
    <source>
        <dbReference type="ARBA" id="ARBA00013089"/>
    </source>
</evidence>
<feature type="binding site" evidence="7">
    <location>
        <position position="126"/>
    </location>
    <ligand>
        <name>substrate</name>
    </ligand>
</feature>
<comment type="similarity">
    <text evidence="3 7">Belongs to the alanine racemase family.</text>
</comment>
<dbReference type="Gene3D" id="2.40.37.10">
    <property type="entry name" value="Lyase, Ornithine Decarboxylase, Chain A, domain 1"/>
    <property type="match status" value="1"/>
</dbReference>
<evidence type="ECO:0000259" key="8">
    <source>
        <dbReference type="SMART" id="SM01005"/>
    </source>
</evidence>
<sequence length="357" mass="38931">MLTIDLEALQANYRRLAQAAAPARCAAVVKADAYGLGLDRVAPALAEAGANTFFVALPEEGMRLRSLLPDVTIYVLSGFFEGAETDYAEYQLRPVLNSLPDIERYRRLTIETALPAALHLDTGMSRLGLSRAEWHRLQEDPELVQGLDLRLFMSHLACAEDREAPLNTTQQERFRQARAFLPDIPASLANSSGIFLGPDYGFELVRPGVALYGANPTPGLESPMRPVVRLSVRILQVREIDSGESVGYGATYTADAPRRVATIAAGYADGVHRALSSTGRAWIGGYELPFLGRVSMDLISLDVSNLPEALAQQGQSVDLLGPDQDIDSLAGQAGTIAYEMLTSLGRRYHRQYLDHTT</sequence>
<dbReference type="InterPro" id="IPR020622">
    <property type="entry name" value="Ala_racemase_pyridoxalP-BS"/>
</dbReference>
<dbReference type="PANTHER" id="PTHR30511">
    <property type="entry name" value="ALANINE RACEMASE"/>
    <property type="match status" value="1"/>
</dbReference>
<dbReference type="RefSeq" id="WP_382424246.1">
    <property type="nucleotide sequence ID" value="NZ_JBHSSY010000001.1"/>
</dbReference>
<evidence type="ECO:0000256" key="2">
    <source>
        <dbReference type="ARBA" id="ARBA00001933"/>
    </source>
</evidence>
<accession>A0ABV8UKS1</accession>
<dbReference type="InterPro" id="IPR000821">
    <property type="entry name" value="Ala_racemase"/>
</dbReference>
<keyword evidence="6 7" id="KW-0413">Isomerase</keyword>
<dbReference type="PROSITE" id="PS00395">
    <property type="entry name" value="ALANINE_RACEMASE"/>
    <property type="match status" value="1"/>
</dbReference>
<comment type="catalytic activity">
    <reaction evidence="1 7">
        <text>L-alanine = D-alanine</text>
        <dbReference type="Rhea" id="RHEA:20249"/>
        <dbReference type="ChEBI" id="CHEBI:57416"/>
        <dbReference type="ChEBI" id="CHEBI:57972"/>
        <dbReference type="EC" id="5.1.1.1"/>
    </reaction>
</comment>
<feature type="active site" description="Proton acceptor; specific for L-alanine" evidence="7">
    <location>
        <position position="248"/>
    </location>
</feature>
<keyword evidence="10" id="KW-1185">Reference proteome</keyword>
<reference evidence="10" key="1">
    <citation type="journal article" date="2019" name="Int. J. Syst. Evol. Microbiol.">
        <title>The Global Catalogue of Microorganisms (GCM) 10K type strain sequencing project: providing services to taxonomists for standard genome sequencing and annotation.</title>
        <authorList>
            <consortium name="The Broad Institute Genomics Platform"/>
            <consortium name="The Broad Institute Genome Sequencing Center for Infectious Disease"/>
            <person name="Wu L."/>
            <person name="Ma J."/>
        </authorList>
    </citation>
    <scope>NUCLEOTIDE SEQUENCE [LARGE SCALE GENOMIC DNA]</scope>
    <source>
        <strain evidence="10">CECT 8472</strain>
    </source>
</reference>
<dbReference type="CDD" id="cd00430">
    <property type="entry name" value="PLPDE_III_AR"/>
    <property type="match status" value="1"/>
</dbReference>
<dbReference type="PANTHER" id="PTHR30511:SF0">
    <property type="entry name" value="ALANINE RACEMASE, CATABOLIC-RELATED"/>
    <property type="match status" value="1"/>
</dbReference>
<evidence type="ECO:0000256" key="1">
    <source>
        <dbReference type="ARBA" id="ARBA00000316"/>
    </source>
</evidence>
<dbReference type="SUPFAM" id="SSF50621">
    <property type="entry name" value="Alanine racemase C-terminal domain-like"/>
    <property type="match status" value="1"/>
</dbReference>
<name>A0ABV8UKS1_9PROT</name>
<feature type="modified residue" description="N6-(pyridoxal phosphate)lysine" evidence="7">
    <location>
        <position position="30"/>
    </location>
</feature>
<dbReference type="Gene3D" id="3.20.20.10">
    <property type="entry name" value="Alanine racemase"/>
    <property type="match status" value="1"/>
</dbReference>
<dbReference type="Proteomes" id="UP001595799">
    <property type="component" value="Unassembled WGS sequence"/>
</dbReference>
<comment type="pathway">
    <text evidence="7">Amino-acid biosynthesis; D-alanine biosynthesis; D-alanine from L-alanine: step 1/1.</text>
</comment>
<organism evidence="9 10">
    <name type="scientific">Fodinicurvata halophila</name>
    <dbReference type="NCBI Taxonomy" id="1419723"/>
    <lineage>
        <taxon>Bacteria</taxon>
        <taxon>Pseudomonadati</taxon>
        <taxon>Pseudomonadota</taxon>
        <taxon>Alphaproteobacteria</taxon>
        <taxon>Rhodospirillales</taxon>
        <taxon>Rhodovibrionaceae</taxon>
        <taxon>Fodinicurvata</taxon>
    </lineage>
</organism>
<dbReference type="HAMAP" id="MF_01201">
    <property type="entry name" value="Ala_racemase"/>
    <property type="match status" value="1"/>
</dbReference>
<dbReference type="InterPro" id="IPR029066">
    <property type="entry name" value="PLP-binding_barrel"/>
</dbReference>
<dbReference type="SUPFAM" id="SSF51419">
    <property type="entry name" value="PLP-binding barrel"/>
    <property type="match status" value="1"/>
</dbReference>
<gene>
    <name evidence="9" type="primary">alr</name>
    <name evidence="9" type="ORF">ACFOW6_08915</name>
</gene>
<dbReference type="Pfam" id="PF01168">
    <property type="entry name" value="Ala_racemase_N"/>
    <property type="match status" value="1"/>
</dbReference>
<comment type="cofactor">
    <cofactor evidence="2 7">
        <name>pyridoxal 5'-phosphate</name>
        <dbReference type="ChEBI" id="CHEBI:597326"/>
    </cofactor>
</comment>
<evidence type="ECO:0000256" key="6">
    <source>
        <dbReference type="ARBA" id="ARBA00023235"/>
    </source>
</evidence>
<comment type="function">
    <text evidence="7">Catalyzes the interconversion of L-alanine and D-alanine. May also act on other amino acids.</text>
</comment>
<dbReference type="InterPro" id="IPR009006">
    <property type="entry name" value="Ala_racemase/Decarboxylase_C"/>
</dbReference>
<feature type="domain" description="Alanine racemase C-terminal" evidence="8">
    <location>
        <begin position="227"/>
        <end position="353"/>
    </location>
</feature>
<evidence type="ECO:0000256" key="5">
    <source>
        <dbReference type="ARBA" id="ARBA00022898"/>
    </source>
</evidence>
<dbReference type="GO" id="GO:0008784">
    <property type="term" value="F:alanine racemase activity"/>
    <property type="evidence" value="ECO:0007669"/>
    <property type="project" value="UniProtKB-EC"/>
</dbReference>
<feature type="binding site" evidence="7">
    <location>
        <position position="296"/>
    </location>
    <ligand>
        <name>substrate</name>
    </ligand>
</feature>
<dbReference type="EC" id="5.1.1.1" evidence="4 7"/>
<dbReference type="PRINTS" id="PR00992">
    <property type="entry name" value="ALARACEMASE"/>
</dbReference>
<dbReference type="NCBIfam" id="TIGR00492">
    <property type="entry name" value="alr"/>
    <property type="match status" value="1"/>
</dbReference>
<evidence type="ECO:0000256" key="7">
    <source>
        <dbReference type="HAMAP-Rule" id="MF_01201"/>
    </source>
</evidence>
<feature type="active site" description="Proton acceptor; specific for D-alanine" evidence="7">
    <location>
        <position position="30"/>
    </location>
</feature>
<dbReference type="SMART" id="SM01005">
    <property type="entry name" value="Ala_racemase_C"/>
    <property type="match status" value="1"/>
</dbReference>
<protein>
    <recommendedName>
        <fullName evidence="4 7">Alanine racemase</fullName>
        <ecNumber evidence="4 7">5.1.1.1</ecNumber>
    </recommendedName>
</protein>
<evidence type="ECO:0000256" key="3">
    <source>
        <dbReference type="ARBA" id="ARBA00007880"/>
    </source>
</evidence>
<evidence type="ECO:0000313" key="10">
    <source>
        <dbReference type="Proteomes" id="UP001595799"/>
    </source>
</evidence>